<evidence type="ECO:0000256" key="5">
    <source>
        <dbReference type="ARBA" id="ARBA00022737"/>
    </source>
</evidence>
<dbReference type="Proteomes" id="UP000324897">
    <property type="component" value="Chromosome 1"/>
</dbReference>
<evidence type="ECO:0000256" key="6">
    <source>
        <dbReference type="ARBA" id="ARBA00022989"/>
    </source>
</evidence>
<feature type="chain" id="PRO_5023808135" description="Leucine-rich repeat-containing N-terminal plant-type domain-containing protein" evidence="10">
    <location>
        <begin position="22"/>
        <end position="642"/>
    </location>
</feature>
<feature type="signal peptide" evidence="10">
    <location>
        <begin position="1"/>
        <end position="21"/>
    </location>
</feature>
<dbReference type="InterPro" id="IPR013210">
    <property type="entry name" value="LRR_N_plant-typ"/>
</dbReference>
<comment type="caution">
    <text evidence="12">The sequence shown here is derived from an EMBL/GenBank/DDBJ whole genome shotgun (WGS) entry which is preliminary data.</text>
</comment>
<keyword evidence="6" id="KW-1133">Transmembrane helix</keyword>
<name>A0A5J9V9V6_9POAL</name>
<evidence type="ECO:0000256" key="7">
    <source>
        <dbReference type="ARBA" id="ARBA00023136"/>
    </source>
</evidence>
<dbReference type="Pfam" id="PF08263">
    <property type="entry name" value="LRRNT_2"/>
    <property type="match status" value="1"/>
</dbReference>
<evidence type="ECO:0000256" key="8">
    <source>
        <dbReference type="ARBA" id="ARBA00023170"/>
    </source>
</evidence>
<dbReference type="GO" id="GO:0005886">
    <property type="term" value="C:plasma membrane"/>
    <property type="evidence" value="ECO:0007669"/>
    <property type="project" value="UniProtKB-SubCell"/>
</dbReference>
<dbReference type="PANTHER" id="PTHR27000">
    <property type="entry name" value="LEUCINE-RICH REPEAT RECEPTOR-LIKE PROTEIN KINASE FAMILY PROTEIN-RELATED"/>
    <property type="match status" value="1"/>
</dbReference>
<dbReference type="InterPro" id="IPR001611">
    <property type="entry name" value="Leu-rich_rpt"/>
</dbReference>
<reference evidence="12 13" key="1">
    <citation type="journal article" date="2019" name="Sci. Rep.">
        <title>A high-quality genome of Eragrostis curvula grass provides insights into Poaceae evolution and supports new strategies to enhance forage quality.</title>
        <authorList>
            <person name="Carballo J."/>
            <person name="Santos B.A.C.M."/>
            <person name="Zappacosta D."/>
            <person name="Garbus I."/>
            <person name="Selva J.P."/>
            <person name="Gallo C.A."/>
            <person name="Diaz A."/>
            <person name="Albertini E."/>
            <person name="Caccamo M."/>
            <person name="Echenique V."/>
        </authorList>
    </citation>
    <scope>NUCLEOTIDE SEQUENCE [LARGE SCALE GENOMIC DNA]</scope>
    <source>
        <strain evidence="13">cv. Victoria</strain>
        <tissue evidence="12">Leaf</tissue>
    </source>
</reference>
<feature type="non-terminal residue" evidence="12">
    <location>
        <position position="1"/>
    </location>
</feature>
<protein>
    <recommendedName>
        <fullName evidence="11">Leucine-rich repeat-containing N-terminal plant-type domain-containing protein</fullName>
    </recommendedName>
</protein>
<dbReference type="EMBL" id="RWGY01000011">
    <property type="protein sequence ID" value="TVU33032.1"/>
    <property type="molecule type" value="Genomic_DNA"/>
</dbReference>
<keyword evidence="8" id="KW-0675">Receptor</keyword>
<dbReference type="OrthoDB" id="693890at2759"/>
<evidence type="ECO:0000256" key="3">
    <source>
        <dbReference type="ARBA" id="ARBA00022692"/>
    </source>
</evidence>
<evidence type="ECO:0000256" key="4">
    <source>
        <dbReference type="ARBA" id="ARBA00022729"/>
    </source>
</evidence>
<dbReference type="Pfam" id="PF00560">
    <property type="entry name" value="LRR_1"/>
    <property type="match status" value="7"/>
</dbReference>
<evidence type="ECO:0000256" key="9">
    <source>
        <dbReference type="ARBA" id="ARBA00023180"/>
    </source>
</evidence>
<dbReference type="AlphaFoldDB" id="A0A5J9V9V6"/>
<dbReference type="PANTHER" id="PTHR27000:SF775">
    <property type="entry name" value="PLANT INTRACELLULAR RAS-GROUP-RELATED LRR PROTEIN 3"/>
    <property type="match status" value="1"/>
</dbReference>
<keyword evidence="9" id="KW-0325">Glycoprotein</keyword>
<evidence type="ECO:0000313" key="12">
    <source>
        <dbReference type="EMBL" id="TVU33032.1"/>
    </source>
</evidence>
<dbReference type="SUPFAM" id="SSF52058">
    <property type="entry name" value="L domain-like"/>
    <property type="match status" value="1"/>
</dbReference>
<dbReference type="Gramene" id="TVU33032">
    <property type="protein sequence ID" value="TVU33032"/>
    <property type="gene ID" value="EJB05_24812"/>
</dbReference>
<keyword evidence="3" id="KW-0812">Transmembrane</keyword>
<feature type="domain" description="Leucine-rich repeat-containing N-terminal plant-type" evidence="11">
    <location>
        <begin position="34"/>
        <end position="73"/>
    </location>
</feature>
<accession>A0A5J9V9V6</accession>
<dbReference type="FunFam" id="3.80.10.10:FF:000095">
    <property type="entry name" value="LRR receptor-like serine/threonine-protein kinase GSO1"/>
    <property type="match status" value="2"/>
</dbReference>
<dbReference type="FunFam" id="3.80.10.10:FF:000627">
    <property type="entry name" value="Probable leucine-rich repeat receptor-like protein kinase At2g33170"/>
    <property type="match status" value="1"/>
</dbReference>
<sequence>MEAKGNSFLLVLLLLASVASAQQPATMADDGTHTDHLALMTFKSLIRSDPSSALASWGGIQSLPPCKWRGVTCGARGQCRGRVVALDLNYLDLLGTILPSIGNLTYLRRLQLPMNRIGGAIPSELGRLLELRHVNLSYNALEGGIPAMLSECKQLENISLAFNSLSGGIPQAMGDTVQQAGRANRPIPPTLGLLKRLQVLNLYNNSLIGRIPQEIGNLTNLVSLSMSSNHLTGSILSSLGNLQKIENLQVTGNQLTEPIPSFLGNLSLTILNLGSNNFEGEIVPLQALSSLAVLNLQENVLHGSIPSWLGNLSSFIFLSLGANALTGAIPESLAKLEVLSSLILAQNNLTVNIPSSLGNLHTGISSLDPFLLPFSISPLLEHLMYISTGLQGCDSSMSVQVNMISGTAPPCLGVRQKSLSVLTLENNQLHTNEGGGWGFLFSLTNSSLLKFSDFSTNMFQGSLPNAIANLSTNLQAINADNNMIRGNIPEGIGNLVSLSYLFMGNNYLEGSITTSLGGLQKLIFFDRGMNNLSGEIPPAIGNFTLLNKLYLGQNSLGGPVPSSLGNCPLQLIDIQHNMLSGRIPKEVFLISSLSNSMYFQSNLFSGSLPLEIGSLKNIADIDLSDNRISGEIPASIGDCQSL</sequence>
<keyword evidence="7" id="KW-0472">Membrane</keyword>
<proteinExistence type="predicted"/>
<evidence type="ECO:0000313" key="13">
    <source>
        <dbReference type="Proteomes" id="UP000324897"/>
    </source>
</evidence>
<evidence type="ECO:0000256" key="10">
    <source>
        <dbReference type="SAM" id="SignalP"/>
    </source>
</evidence>
<evidence type="ECO:0000259" key="11">
    <source>
        <dbReference type="Pfam" id="PF08263"/>
    </source>
</evidence>
<keyword evidence="5" id="KW-0677">Repeat</keyword>
<keyword evidence="2" id="KW-0433">Leucine-rich repeat</keyword>
<dbReference type="SUPFAM" id="SSF52047">
    <property type="entry name" value="RNI-like"/>
    <property type="match status" value="1"/>
</dbReference>
<organism evidence="12 13">
    <name type="scientific">Eragrostis curvula</name>
    <name type="common">weeping love grass</name>
    <dbReference type="NCBI Taxonomy" id="38414"/>
    <lineage>
        <taxon>Eukaryota</taxon>
        <taxon>Viridiplantae</taxon>
        <taxon>Streptophyta</taxon>
        <taxon>Embryophyta</taxon>
        <taxon>Tracheophyta</taxon>
        <taxon>Spermatophyta</taxon>
        <taxon>Magnoliopsida</taxon>
        <taxon>Liliopsida</taxon>
        <taxon>Poales</taxon>
        <taxon>Poaceae</taxon>
        <taxon>PACMAD clade</taxon>
        <taxon>Chloridoideae</taxon>
        <taxon>Eragrostideae</taxon>
        <taxon>Eragrostidinae</taxon>
        <taxon>Eragrostis</taxon>
    </lineage>
</organism>
<dbReference type="Gene3D" id="3.80.10.10">
    <property type="entry name" value="Ribonuclease Inhibitor"/>
    <property type="match status" value="3"/>
</dbReference>
<evidence type="ECO:0000256" key="2">
    <source>
        <dbReference type="ARBA" id="ARBA00022614"/>
    </source>
</evidence>
<evidence type="ECO:0000256" key="1">
    <source>
        <dbReference type="ARBA" id="ARBA00004162"/>
    </source>
</evidence>
<dbReference type="InterPro" id="IPR032675">
    <property type="entry name" value="LRR_dom_sf"/>
</dbReference>
<gene>
    <name evidence="12" type="ORF">EJB05_24812</name>
</gene>
<comment type="subcellular location">
    <subcellularLocation>
        <location evidence="1">Cell membrane</location>
        <topology evidence="1">Single-pass membrane protein</topology>
    </subcellularLocation>
</comment>
<keyword evidence="4 10" id="KW-0732">Signal</keyword>
<keyword evidence="13" id="KW-1185">Reference proteome</keyword>